<dbReference type="Gene3D" id="3.40.50.620">
    <property type="entry name" value="HUPs"/>
    <property type="match status" value="1"/>
</dbReference>
<comment type="pathway">
    <text evidence="1">Amino-acid biosynthesis; L-asparagine biosynthesis; L-asparagine from L-aspartate (L-Gln route): step 1/1.</text>
</comment>
<dbReference type="PROSITE" id="PS51278">
    <property type="entry name" value="GATASE_TYPE_2"/>
    <property type="match status" value="1"/>
</dbReference>
<evidence type="ECO:0000256" key="6">
    <source>
        <dbReference type="ARBA" id="ARBA00022962"/>
    </source>
</evidence>
<evidence type="ECO:0000256" key="8">
    <source>
        <dbReference type="PIRSR" id="PIRSR001589-1"/>
    </source>
</evidence>
<comment type="caution">
    <text evidence="11">The sequence shown here is derived from an EMBL/GenBank/DDBJ whole genome shotgun (WGS) entry which is preliminary data.</text>
</comment>
<dbReference type="InterPro" id="IPR006426">
    <property type="entry name" value="Asn_synth_AEB"/>
</dbReference>
<dbReference type="PIRSF" id="PIRSF001589">
    <property type="entry name" value="Asn_synthetase_glu-h"/>
    <property type="match status" value="1"/>
</dbReference>
<evidence type="ECO:0000256" key="2">
    <source>
        <dbReference type="ARBA" id="ARBA00005752"/>
    </source>
</evidence>
<dbReference type="AlphaFoldDB" id="A0A4S8I0H3"/>
<dbReference type="GO" id="GO:0005524">
    <property type="term" value="F:ATP binding"/>
    <property type="evidence" value="ECO:0007669"/>
    <property type="project" value="UniProtKB-KW"/>
</dbReference>
<evidence type="ECO:0000256" key="7">
    <source>
        <dbReference type="ARBA" id="ARBA00048741"/>
    </source>
</evidence>
<dbReference type="SUPFAM" id="SSF56235">
    <property type="entry name" value="N-terminal nucleophile aminohydrolases (Ntn hydrolases)"/>
    <property type="match status" value="1"/>
</dbReference>
<dbReference type="NCBIfam" id="TIGR01536">
    <property type="entry name" value="asn_synth_AEB"/>
    <property type="match status" value="1"/>
</dbReference>
<feature type="domain" description="Glutamine amidotransferase type-2" evidence="10">
    <location>
        <begin position="2"/>
        <end position="211"/>
    </location>
</feature>
<dbReference type="GO" id="GO:0006529">
    <property type="term" value="P:asparagine biosynthetic process"/>
    <property type="evidence" value="ECO:0007669"/>
    <property type="project" value="UniProtKB-KW"/>
</dbReference>
<proteinExistence type="inferred from homology"/>
<keyword evidence="12" id="KW-1185">Reference proteome</keyword>
<dbReference type="InterPro" id="IPR001962">
    <property type="entry name" value="Asn_synthase"/>
</dbReference>
<evidence type="ECO:0000313" key="11">
    <source>
        <dbReference type="EMBL" id="THU41507.1"/>
    </source>
</evidence>
<dbReference type="InterPro" id="IPR029055">
    <property type="entry name" value="Ntn_hydrolases_N"/>
</dbReference>
<feature type="binding site" evidence="9">
    <location>
        <position position="98"/>
    </location>
    <ligand>
        <name>L-glutamine</name>
        <dbReference type="ChEBI" id="CHEBI:58359"/>
    </ligand>
</feature>
<comment type="catalytic activity">
    <reaction evidence="7">
        <text>L-aspartate + L-glutamine + ATP + H2O = L-asparagine + L-glutamate + AMP + diphosphate + H(+)</text>
        <dbReference type="Rhea" id="RHEA:12228"/>
        <dbReference type="ChEBI" id="CHEBI:15377"/>
        <dbReference type="ChEBI" id="CHEBI:15378"/>
        <dbReference type="ChEBI" id="CHEBI:29985"/>
        <dbReference type="ChEBI" id="CHEBI:29991"/>
        <dbReference type="ChEBI" id="CHEBI:30616"/>
        <dbReference type="ChEBI" id="CHEBI:33019"/>
        <dbReference type="ChEBI" id="CHEBI:58048"/>
        <dbReference type="ChEBI" id="CHEBI:58359"/>
        <dbReference type="ChEBI" id="CHEBI:456215"/>
        <dbReference type="EC" id="6.3.5.4"/>
    </reaction>
</comment>
<dbReference type="Pfam" id="PF13522">
    <property type="entry name" value="GATase_6"/>
    <property type="match status" value="1"/>
</dbReference>
<dbReference type="CDD" id="cd01991">
    <property type="entry name" value="Asn_synthase_B_C"/>
    <property type="match status" value="1"/>
</dbReference>
<evidence type="ECO:0000313" key="12">
    <source>
        <dbReference type="Proteomes" id="UP000306918"/>
    </source>
</evidence>
<dbReference type="PANTHER" id="PTHR43284">
    <property type="entry name" value="ASPARAGINE SYNTHETASE (GLUTAMINE-HYDROLYZING)"/>
    <property type="match status" value="1"/>
</dbReference>
<keyword evidence="11" id="KW-0436">Ligase</keyword>
<dbReference type="Gene3D" id="3.60.20.10">
    <property type="entry name" value="Glutamine Phosphoribosylpyrophosphate, subunit 1, domain 1"/>
    <property type="match status" value="1"/>
</dbReference>
<protein>
    <recommendedName>
        <fullName evidence="3">asparagine synthase (glutamine-hydrolyzing)</fullName>
        <ecNumber evidence="3">6.3.5.4</ecNumber>
    </recommendedName>
</protein>
<evidence type="ECO:0000256" key="1">
    <source>
        <dbReference type="ARBA" id="ARBA00005187"/>
    </source>
</evidence>
<dbReference type="InterPro" id="IPR017932">
    <property type="entry name" value="GATase_2_dom"/>
</dbReference>
<dbReference type="Pfam" id="PF00733">
    <property type="entry name" value="Asn_synthase"/>
    <property type="match status" value="1"/>
</dbReference>
<dbReference type="EC" id="6.3.5.4" evidence="3"/>
<gene>
    <name evidence="11" type="primary">asnB</name>
    <name evidence="11" type="ORF">FAM09_05210</name>
</gene>
<sequence length="619" mass="70284">MCGIAGIVSFAQQIDLPSTIRRMTDAMSHRGPDADGFFTNDTIALGHRRLSIIDLSTAANQPIADYTGRYQIIFNGEIYNYREVKKLLPDYPFNTNSDTEVLLAAYSKWGADCLPYLKGMFAFVIWDAVEKVMFIARDRMGVKPVYYFVNDNVFLFASEIRGVLGSGMVPTKVNKSAIREFLSYQSVGFPESAIQGIFQLEAGSSIRICDNKYSIKKYWDITAMPTVDFDFNDKLRVQQQVRQLLRNAVERRLVSDVPLGAFLSGGIDSSTVVGLMAEVGTGRPNTFTAGFEEKEFDESGYANIISRKFNTNHNQVLLKPAVFLDELTNALNAMDTPSGDGVNTYVVSKAIKQSGLTVALSGVGGDELFAGYPFFKQYLQLKKYAPFWGAAKPLRWGAGLVLGNSNKSQRIKQLLNAPASSIRYFYPEFRRIISPGLLSSLTQWDNDQHTLLEKQLVQLPALLEKYPLLSQVSIAEYTGYTQHTLLKDTDQFSMAVSLEAREPFFDHDLIEFVLAIPDNLKFPTYPKQLLVESLQGLLPDEIVHRKKQGFLFPWSVWMKKELRTFCEERLQRIAQRDFINGKNLLGYWQRFLNNDASVRWMEIWLFVILEYWMEKNGIE</sequence>
<dbReference type="InterPro" id="IPR033738">
    <property type="entry name" value="AsnB_N"/>
</dbReference>
<dbReference type="CDD" id="cd00712">
    <property type="entry name" value="AsnB"/>
    <property type="match status" value="1"/>
</dbReference>
<name>A0A4S8I0H3_9BACT</name>
<accession>A0A4S8I0H3</accession>
<dbReference type="GO" id="GO:0005829">
    <property type="term" value="C:cytosol"/>
    <property type="evidence" value="ECO:0007669"/>
    <property type="project" value="TreeGrafter"/>
</dbReference>
<keyword evidence="5 9" id="KW-0067">ATP-binding</keyword>
<dbReference type="InterPro" id="IPR051786">
    <property type="entry name" value="ASN_synthetase/amidase"/>
</dbReference>
<organism evidence="11 12">
    <name type="scientific">Niastella caeni</name>
    <dbReference type="NCBI Taxonomy" id="2569763"/>
    <lineage>
        <taxon>Bacteria</taxon>
        <taxon>Pseudomonadati</taxon>
        <taxon>Bacteroidota</taxon>
        <taxon>Chitinophagia</taxon>
        <taxon>Chitinophagales</taxon>
        <taxon>Chitinophagaceae</taxon>
        <taxon>Niastella</taxon>
    </lineage>
</organism>
<keyword evidence="8" id="KW-0061">Asparagine biosynthesis</keyword>
<evidence type="ECO:0000256" key="9">
    <source>
        <dbReference type="PIRSR" id="PIRSR001589-2"/>
    </source>
</evidence>
<dbReference type="EMBL" id="STFF01000001">
    <property type="protein sequence ID" value="THU41507.1"/>
    <property type="molecule type" value="Genomic_DNA"/>
</dbReference>
<feature type="binding site" evidence="9">
    <location>
        <begin position="361"/>
        <end position="362"/>
    </location>
    <ligand>
        <name>ATP</name>
        <dbReference type="ChEBI" id="CHEBI:30616"/>
    </ligand>
</feature>
<keyword evidence="8" id="KW-0028">Amino-acid biosynthesis</keyword>
<dbReference type="PANTHER" id="PTHR43284:SF1">
    <property type="entry name" value="ASPARAGINE SYNTHETASE"/>
    <property type="match status" value="1"/>
</dbReference>
<evidence type="ECO:0000256" key="3">
    <source>
        <dbReference type="ARBA" id="ARBA00012737"/>
    </source>
</evidence>
<evidence type="ECO:0000256" key="4">
    <source>
        <dbReference type="ARBA" id="ARBA00022741"/>
    </source>
</evidence>
<reference evidence="11 12" key="1">
    <citation type="submission" date="2019-04" db="EMBL/GenBank/DDBJ databases">
        <title>Niastella caeni sp. nov., isolated from activated sludge.</title>
        <authorList>
            <person name="Sheng M."/>
        </authorList>
    </citation>
    <scope>NUCLEOTIDE SEQUENCE [LARGE SCALE GENOMIC DNA]</scope>
    <source>
        <strain evidence="11 12">HX-2-15</strain>
    </source>
</reference>
<evidence type="ECO:0000259" key="10">
    <source>
        <dbReference type="PROSITE" id="PS51278"/>
    </source>
</evidence>
<dbReference type="SUPFAM" id="SSF52402">
    <property type="entry name" value="Adenine nucleotide alpha hydrolases-like"/>
    <property type="match status" value="1"/>
</dbReference>
<dbReference type="Proteomes" id="UP000306918">
    <property type="component" value="Unassembled WGS sequence"/>
</dbReference>
<dbReference type="OrthoDB" id="9763290at2"/>
<dbReference type="InterPro" id="IPR014729">
    <property type="entry name" value="Rossmann-like_a/b/a_fold"/>
</dbReference>
<evidence type="ECO:0000256" key="5">
    <source>
        <dbReference type="ARBA" id="ARBA00022840"/>
    </source>
</evidence>
<feature type="active site" description="For GATase activity" evidence="8">
    <location>
        <position position="2"/>
    </location>
</feature>
<dbReference type="RefSeq" id="WP_136575996.1">
    <property type="nucleotide sequence ID" value="NZ_STFF01000001.1"/>
</dbReference>
<dbReference type="GO" id="GO:0004066">
    <property type="term" value="F:asparagine synthase (glutamine-hydrolyzing) activity"/>
    <property type="evidence" value="ECO:0007669"/>
    <property type="project" value="UniProtKB-EC"/>
</dbReference>
<keyword evidence="6 8" id="KW-0315">Glutamine amidotransferase</keyword>
<comment type="similarity">
    <text evidence="2">Belongs to the asparagine synthetase family.</text>
</comment>
<keyword evidence="4 9" id="KW-0547">Nucleotide-binding</keyword>